<gene>
    <name evidence="3" type="ORF">EVOR1521_LOCUS20088</name>
</gene>
<evidence type="ECO:0000256" key="2">
    <source>
        <dbReference type="PROSITE-ProRule" id="PRU00708"/>
    </source>
</evidence>
<evidence type="ECO:0000256" key="1">
    <source>
        <dbReference type="ARBA" id="ARBA00022737"/>
    </source>
</evidence>
<evidence type="ECO:0008006" key="5">
    <source>
        <dbReference type="Google" id="ProtNLM"/>
    </source>
</evidence>
<keyword evidence="4" id="KW-1185">Reference proteome</keyword>
<dbReference type="AlphaFoldDB" id="A0AA36IY86"/>
<sequence>MRHGPILAGFRMVRRFSSRAPGGGDRRVSDREISYSMVIHELARRGTDEATVAFLQAMEAENIRPNAFVYEAVLTSFKNGKWQKAAEWFGKMCAAGVRPNVMCYRAVIDSCAKAGQTAEAERWLSEMKERSVTPNAACYNALINACARRGQADAAMGWLARMRAEMPPDVVSYNSALHSCAKSNPQRVAEAEALFREMRRRTGSTQPLRR</sequence>
<dbReference type="NCBIfam" id="TIGR00756">
    <property type="entry name" value="PPR"/>
    <property type="match status" value="3"/>
</dbReference>
<dbReference type="Gene3D" id="1.25.40.10">
    <property type="entry name" value="Tetratricopeptide repeat domain"/>
    <property type="match status" value="1"/>
</dbReference>
<dbReference type="PANTHER" id="PTHR47447:SF17">
    <property type="entry name" value="OS12G0638900 PROTEIN"/>
    <property type="match status" value="1"/>
</dbReference>
<feature type="repeat" description="PPR" evidence="2">
    <location>
        <begin position="135"/>
        <end position="165"/>
    </location>
</feature>
<comment type="caution">
    <text evidence="3">The sequence shown here is derived from an EMBL/GenBank/DDBJ whole genome shotgun (WGS) entry which is preliminary data.</text>
</comment>
<dbReference type="InterPro" id="IPR011990">
    <property type="entry name" value="TPR-like_helical_dom_sf"/>
</dbReference>
<dbReference type="PANTHER" id="PTHR47447">
    <property type="entry name" value="OS03G0856100 PROTEIN"/>
    <property type="match status" value="1"/>
</dbReference>
<feature type="repeat" description="PPR" evidence="2">
    <location>
        <begin position="100"/>
        <end position="134"/>
    </location>
</feature>
<dbReference type="PROSITE" id="PS51375">
    <property type="entry name" value="PPR"/>
    <property type="match status" value="3"/>
</dbReference>
<organism evidence="3 4">
    <name type="scientific">Effrenium voratum</name>
    <dbReference type="NCBI Taxonomy" id="2562239"/>
    <lineage>
        <taxon>Eukaryota</taxon>
        <taxon>Sar</taxon>
        <taxon>Alveolata</taxon>
        <taxon>Dinophyceae</taxon>
        <taxon>Suessiales</taxon>
        <taxon>Symbiodiniaceae</taxon>
        <taxon>Effrenium</taxon>
    </lineage>
</organism>
<evidence type="ECO:0000313" key="3">
    <source>
        <dbReference type="EMBL" id="CAJ1395714.1"/>
    </source>
</evidence>
<evidence type="ECO:0000313" key="4">
    <source>
        <dbReference type="Proteomes" id="UP001178507"/>
    </source>
</evidence>
<keyword evidence="1" id="KW-0677">Repeat</keyword>
<name>A0AA36IY86_9DINO</name>
<dbReference type="Pfam" id="PF13041">
    <property type="entry name" value="PPR_2"/>
    <property type="match status" value="1"/>
</dbReference>
<dbReference type="EMBL" id="CAUJNA010003207">
    <property type="protein sequence ID" value="CAJ1395714.1"/>
    <property type="molecule type" value="Genomic_DNA"/>
</dbReference>
<dbReference type="InterPro" id="IPR002885">
    <property type="entry name" value="PPR_rpt"/>
</dbReference>
<feature type="repeat" description="PPR" evidence="2">
    <location>
        <begin position="169"/>
        <end position="201"/>
    </location>
</feature>
<dbReference type="Pfam" id="PF01535">
    <property type="entry name" value="PPR"/>
    <property type="match status" value="2"/>
</dbReference>
<accession>A0AA36IY86</accession>
<proteinExistence type="predicted"/>
<reference evidence="3" key="1">
    <citation type="submission" date="2023-08" db="EMBL/GenBank/DDBJ databases">
        <authorList>
            <person name="Chen Y."/>
            <person name="Shah S."/>
            <person name="Dougan E. K."/>
            <person name="Thang M."/>
            <person name="Chan C."/>
        </authorList>
    </citation>
    <scope>NUCLEOTIDE SEQUENCE</scope>
</reference>
<protein>
    <recommendedName>
        <fullName evidence="5">Pentatricopeptide repeat-containing protein</fullName>
    </recommendedName>
</protein>
<dbReference type="Proteomes" id="UP001178507">
    <property type="component" value="Unassembled WGS sequence"/>
</dbReference>
<dbReference type="SUPFAM" id="SSF81901">
    <property type="entry name" value="HCP-like"/>
    <property type="match status" value="1"/>
</dbReference>